<protein>
    <recommendedName>
        <fullName evidence="2">Aminoglycoside phosphotransferase domain-containing protein</fullName>
    </recommendedName>
</protein>
<dbReference type="Pfam" id="PF01636">
    <property type="entry name" value="APH"/>
    <property type="match status" value="1"/>
</dbReference>
<dbReference type="SUPFAM" id="SSF56112">
    <property type="entry name" value="Protein kinase-like (PK-like)"/>
    <property type="match status" value="1"/>
</dbReference>
<dbReference type="Gene3D" id="3.90.1200.10">
    <property type="match status" value="1"/>
</dbReference>
<dbReference type="InterPro" id="IPR011009">
    <property type="entry name" value="Kinase-like_dom_sf"/>
</dbReference>
<evidence type="ECO:0000313" key="3">
    <source>
        <dbReference type="EMBL" id="OGL98796.1"/>
    </source>
</evidence>
<evidence type="ECO:0000313" key="4">
    <source>
        <dbReference type="Proteomes" id="UP000176501"/>
    </source>
</evidence>
<dbReference type="Gene3D" id="3.30.200.20">
    <property type="entry name" value="Phosphorylase Kinase, domain 1"/>
    <property type="match status" value="1"/>
</dbReference>
<comment type="caution">
    <text evidence="3">The sequence shown here is derived from an EMBL/GenBank/DDBJ whole genome shotgun (WGS) entry which is preliminary data.</text>
</comment>
<proteinExistence type="inferred from homology"/>
<dbReference type="InterPro" id="IPR050249">
    <property type="entry name" value="Pseudomonas-type_ThrB"/>
</dbReference>
<organism evidence="3 4">
    <name type="scientific">Candidatus Uhrbacteria bacterium RIFOXYB2_FULL_57_15</name>
    <dbReference type="NCBI Taxonomy" id="1802422"/>
    <lineage>
        <taxon>Bacteria</taxon>
        <taxon>Candidatus Uhriibacteriota</taxon>
    </lineage>
</organism>
<accession>A0A1F7W835</accession>
<reference evidence="3 4" key="1">
    <citation type="journal article" date="2016" name="Nat. Commun.">
        <title>Thousands of microbial genomes shed light on interconnected biogeochemical processes in an aquifer system.</title>
        <authorList>
            <person name="Anantharaman K."/>
            <person name="Brown C.T."/>
            <person name="Hug L.A."/>
            <person name="Sharon I."/>
            <person name="Castelle C.J."/>
            <person name="Probst A.J."/>
            <person name="Thomas B.C."/>
            <person name="Singh A."/>
            <person name="Wilkins M.J."/>
            <person name="Karaoz U."/>
            <person name="Brodie E.L."/>
            <person name="Williams K.H."/>
            <person name="Hubbard S.S."/>
            <person name="Banfield J.F."/>
        </authorList>
    </citation>
    <scope>NUCLEOTIDE SEQUENCE [LARGE SCALE GENOMIC DNA]</scope>
</reference>
<dbReference type="PANTHER" id="PTHR21064:SF6">
    <property type="entry name" value="AMINOGLYCOSIDE PHOSPHOTRANSFERASE DOMAIN-CONTAINING PROTEIN"/>
    <property type="match status" value="1"/>
</dbReference>
<dbReference type="PANTHER" id="PTHR21064">
    <property type="entry name" value="AMINOGLYCOSIDE PHOSPHOTRANSFERASE DOMAIN-CONTAINING PROTEIN-RELATED"/>
    <property type="match status" value="1"/>
</dbReference>
<comment type="similarity">
    <text evidence="1">Belongs to the pseudomonas-type ThrB family.</text>
</comment>
<dbReference type="GO" id="GO:0019202">
    <property type="term" value="F:amino acid kinase activity"/>
    <property type="evidence" value="ECO:0007669"/>
    <property type="project" value="TreeGrafter"/>
</dbReference>
<sequence>MTIDHPLRPHVDQAKLADRVRVFFDLGEVQDLSFIYGGYMCHNYRMTTDQGIYFLKQYRNKISTIVHEIKYAEEFFSSQGFPVIMPIEDRSGRRAFWVDDHWLSIFPFVDGYVPALREIDMTLVEHVGDMLAHFHKAGLKFPDRHFQPLRLWSRRKFFMEYAELEYELARIASPSELDRQIAVSLQKKAELVRHNSVDLQDIQLPYDCLLHGDFIYPNMFVTPSHEITHVYDFEKAVIGPRAYELARSLIINCFDDGDTEQNYELGRAFLRAYRARLPISFDEFDKGVHLFMINLRHSNWIESRYLIYGIDTQLDLYERHTNRLEWTVRSGEGFSRRVFE</sequence>
<evidence type="ECO:0000256" key="1">
    <source>
        <dbReference type="ARBA" id="ARBA00038240"/>
    </source>
</evidence>
<feature type="domain" description="Aminoglycoside phosphotransferase" evidence="2">
    <location>
        <begin position="37"/>
        <end position="276"/>
    </location>
</feature>
<gene>
    <name evidence="3" type="ORF">A2304_04860</name>
</gene>
<dbReference type="EMBL" id="MGFE01000015">
    <property type="protein sequence ID" value="OGL98796.1"/>
    <property type="molecule type" value="Genomic_DNA"/>
</dbReference>
<dbReference type="InterPro" id="IPR002575">
    <property type="entry name" value="Aminoglycoside_PTrfase"/>
</dbReference>
<dbReference type="Proteomes" id="UP000176501">
    <property type="component" value="Unassembled WGS sequence"/>
</dbReference>
<dbReference type="AlphaFoldDB" id="A0A1F7W835"/>
<evidence type="ECO:0000259" key="2">
    <source>
        <dbReference type="Pfam" id="PF01636"/>
    </source>
</evidence>
<name>A0A1F7W835_9BACT</name>